<gene>
    <name evidence="2" type="ORF">GGU10DRAFT_77679</name>
</gene>
<feature type="compositionally biased region" description="Basic and acidic residues" evidence="1">
    <location>
        <begin position="128"/>
        <end position="137"/>
    </location>
</feature>
<evidence type="ECO:0000256" key="1">
    <source>
        <dbReference type="SAM" id="MobiDB-lite"/>
    </source>
</evidence>
<evidence type="ECO:0000313" key="3">
    <source>
        <dbReference type="Proteomes" id="UP001163798"/>
    </source>
</evidence>
<keyword evidence="3" id="KW-1185">Reference proteome</keyword>
<feature type="compositionally biased region" description="Basic residues" evidence="1">
    <location>
        <begin position="85"/>
        <end position="101"/>
    </location>
</feature>
<reference evidence="2" key="1">
    <citation type="submission" date="2022-08" db="EMBL/GenBank/DDBJ databases">
        <authorList>
            <consortium name="DOE Joint Genome Institute"/>
            <person name="Min B."/>
            <person name="Riley R."/>
            <person name="Sierra-Patev S."/>
            <person name="Naranjo-Ortiz M."/>
            <person name="Looney B."/>
            <person name="Konkel Z."/>
            <person name="Slot J.C."/>
            <person name="Sakamoto Y."/>
            <person name="Steenwyk J.L."/>
            <person name="Rokas A."/>
            <person name="Carro J."/>
            <person name="Camarero S."/>
            <person name="Ferreira P."/>
            <person name="Molpeceres G."/>
            <person name="Ruiz-Duenas F.J."/>
            <person name="Serrano A."/>
            <person name="Henrissat B."/>
            <person name="Drula E."/>
            <person name="Hughes K.W."/>
            <person name="Mata J.L."/>
            <person name="Ishikawa N.K."/>
            <person name="Vargas-Isla R."/>
            <person name="Ushijima S."/>
            <person name="Smith C.A."/>
            <person name="Ahrendt S."/>
            <person name="Andreopoulos W."/>
            <person name="He G."/>
            <person name="Labutti K."/>
            <person name="Lipzen A."/>
            <person name="Ng V."/>
            <person name="Sandor L."/>
            <person name="Barry K."/>
            <person name="Martinez A.T."/>
            <person name="Xiao Y."/>
            <person name="Gibbons J.G."/>
            <person name="Terashima K."/>
            <person name="Hibbett D.S."/>
            <person name="Grigoriev I.V."/>
        </authorList>
    </citation>
    <scope>NUCLEOTIDE SEQUENCE</scope>
    <source>
        <strain evidence="2">TFB10291</strain>
    </source>
</reference>
<dbReference type="AlphaFoldDB" id="A0AA38KM35"/>
<dbReference type="Proteomes" id="UP001163798">
    <property type="component" value="Unassembled WGS sequence"/>
</dbReference>
<name>A0AA38KM35_9AGAR</name>
<evidence type="ECO:0008006" key="4">
    <source>
        <dbReference type="Google" id="ProtNLM"/>
    </source>
</evidence>
<dbReference type="EMBL" id="MU793468">
    <property type="protein sequence ID" value="KAJ3782564.1"/>
    <property type="molecule type" value="Genomic_DNA"/>
</dbReference>
<feature type="region of interest" description="Disordered" evidence="1">
    <location>
        <begin position="42"/>
        <end position="193"/>
    </location>
</feature>
<evidence type="ECO:0000313" key="2">
    <source>
        <dbReference type="EMBL" id="KAJ3782564.1"/>
    </source>
</evidence>
<comment type="caution">
    <text evidence="2">The sequence shown here is derived from an EMBL/GenBank/DDBJ whole genome shotgun (WGS) entry which is preliminary data.</text>
</comment>
<sequence length="260" mass="29456">MQSQNSSEAETQFIDLPDDDVNLWDAVEIVGESATQFKIKWDGMNPATGKPWPDSWVQKHDATPDLVQGWRLNHPRKISTASTSSRRRAKTSSTRTRKGKSRGGSGTTASRRSTKSNSPVKYVSRPLSNRDPKREHDEYDEPPGAGPSNLQPQFQTRKRKHSPEVTIDDQSVSMAPPRPKKQRATKTVRESISDEVNGDKYARNLRRKGAKEVPGVISDSEVERTENMLPYRRERKGMGKAISLEPESEDEMFQQWLCSY</sequence>
<accession>A0AA38KM35</accession>
<proteinExistence type="predicted"/>
<organism evidence="2 3">
    <name type="scientific">Lentinula aff. detonsa</name>
    <dbReference type="NCBI Taxonomy" id="2804958"/>
    <lineage>
        <taxon>Eukaryota</taxon>
        <taxon>Fungi</taxon>
        <taxon>Dikarya</taxon>
        <taxon>Basidiomycota</taxon>
        <taxon>Agaricomycotina</taxon>
        <taxon>Agaricomycetes</taxon>
        <taxon>Agaricomycetidae</taxon>
        <taxon>Agaricales</taxon>
        <taxon>Marasmiineae</taxon>
        <taxon>Omphalotaceae</taxon>
        <taxon>Lentinula</taxon>
    </lineage>
</organism>
<protein>
    <recommendedName>
        <fullName evidence="4">Chromo domain-containing protein</fullName>
    </recommendedName>
</protein>